<dbReference type="Gene3D" id="2.30.30.140">
    <property type="match status" value="1"/>
</dbReference>
<evidence type="ECO:0000259" key="5">
    <source>
        <dbReference type="PROSITE" id="PS50304"/>
    </source>
</evidence>
<dbReference type="PROSITE" id="PS50304">
    <property type="entry name" value="TUDOR"/>
    <property type="match status" value="1"/>
</dbReference>
<dbReference type="PIRSF" id="PIRSF017179">
    <property type="entry name" value="RISC-Tudor-SN"/>
    <property type="match status" value="1"/>
</dbReference>
<gene>
    <name evidence="7" type="ORF">QSP1433_LOCUS2129</name>
</gene>
<comment type="subcellular location">
    <subcellularLocation>
        <location evidence="1 4">Cytoplasm</location>
    </subcellularLocation>
</comment>
<dbReference type="InterPro" id="IPR016685">
    <property type="entry name" value="Silence_cplx_Nase-comp_TudorSN"/>
</dbReference>
<organism evidence="7">
    <name type="scientific">Mucochytrium quahogii</name>
    <dbReference type="NCBI Taxonomy" id="96639"/>
    <lineage>
        <taxon>Eukaryota</taxon>
        <taxon>Sar</taxon>
        <taxon>Stramenopiles</taxon>
        <taxon>Bigyra</taxon>
        <taxon>Labyrinthulomycetes</taxon>
        <taxon>Thraustochytrida</taxon>
        <taxon>Thraustochytriidae</taxon>
        <taxon>Mucochytrium</taxon>
    </lineage>
</organism>
<dbReference type="EMBL" id="HBHK01003512">
    <property type="protein sequence ID" value="CAD9667551.1"/>
    <property type="molecule type" value="Transcribed_RNA"/>
</dbReference>
<name>A0A7S2RCV2_9STRA</name>
<dbReference type="GO" id="GO:0031332">
    <property type="term" value="C:RNAi effector complex"/>
    <property type="evidence" value="ECO:0007669"/>
    <property type="project" value="InterPro"/>
</dbReference>
<dbReference type="Pfam" id="PF00565">
    <property type="entry name" value="SNase"/>
    <property type="match status" value="5"/>
</dbReference>
<dbReference type="FunFam" id="2.40.50.90:FF:000018">
    <property type="entry name" value="Ribonuclease"/>
    <property type="match status" value="1"/>
</dbReference>
<dbReference type="SUPFAM" id="SSF50199">
    <property type="entry name" value="Staphylococcal nuclease"/>
    <property type="match status" value="5"/>
</dbReference>
<feature type="domain" description="TNase-like" evidence="6">
    <location>
        <begin position="170"/>
        <end position="308"/>
    </location>
</feature>
<dbReference type="PROSITE" id="PS50830">
    <property type="entry name" value="TNASE_3"/>
    <property type="match status" value="4"/>
</dbReference>
<feature type="domain" description="TNase-like" evidence="6">
    <location>
        <begin position="2"/>
        <end position="144"/>
    </location>
</feature>
<dbReference type="InterPro" id="IPR016071">
    <property type="entry name" value="Staphylococal_nuclease_OB-fold"/>
</dbReference>
<dbReference type="SUPFAM" id="SSF63748">
    <property type="entry name" value="Tudor/PWWP/MBT"/>
    <property type="match status" value="1"/>
</dbReference>
<dbReference type="GO" id="GO:0006402">
    <property type="term" value="P:mRNA catabolic process"/>
    <property type="evidence" value="ECO:0007669"/>
    <property type="project" value="UniProtKB-UniRule"/>
</dbReference>
<dbReference type="GO" id="GO:0003723">
    <property type="term" value="F:RNA binding"/>
    <property type="evidence" value="ECO:0007669"/>
    <property type="project" value="UniProtKB-UniRule"/>
</dbReference>
<keyword evidence="2 4" id="KW-0963">Cytoplasm</keyword>
<feature type="domain" description="TNase-like" evidence="6">
    <location>
        <begin position="318"/>
        <end position="477"/>
    </location>
</feature>
<dbReference type="FunFam" id="2.40.50.90:FF:000010">
    <property type="entry name" value="Ribonuclease"/>
    <property type="match status" value="1"/>
</dbReference>
<evidence type="ECO:0000313" key="7">
    <source>
        <dbReference type="EMBL" id="CAD9667551.1"/>
    </source>
</evidence>
<evidence type="ECO:0000256" key="2">
    <source>
        <dbReference type="ARBA" id="ARBA00022490"/>
    </source>
</evidence>
<dbReference type="FunFam" id="2.40.50.90:FF:000002">
    <property type="entry name" value="Staphylococcal nuclease domain-containing protein"/>
    <property type="match status" value="1"/>
</dbReference>
<dbReference type="Gene3D" id="2.40.50.90">
    <property type="match status" value="5"/>
</dbReference>
<evidence type="ECO:0000259" key="6">
    <source>
        <dbReference type="PROSITE" id="PS50830"/>
    </source>
</evidence>
<dbReference type="GO" id="GO:0005829">
    <property type="term" value="C:cytosol"/>
    <property type="evidence" value="ECO:0007669"/>
    <property type="project" value="UniProtKB-UniRule"/>
</dbReference>
<dbReference type="PANTHER" id="PTHR12302">
    <property type="entry name" value="EBNA2 BINDING PROTEIN P100"/>
    <property type="match status" value="1"/>
</dbReference>
<accession>A0A7S2RCV2</accession>
<reference evidence="7" key="1">
    <citation type="submission" date="2021-01" db="EMBL/GenBank/DDBJ databases">
        <authorList>
            <person name="Corre E."/>
            <person name="Pelletier E."/>
            <person name="Niang G."/>
            <person name="Scheremetjew M."/>
            <person name="Finn R."/>
            <person name="Kale V."/>
            <person name="Holt S."/>
            <person name="Cochrane G."/>
            <person name="Meng A."/>
            <person name="Brown T."/>
            <person name="Cohen L."/>
        </authorList>
    </citation>
    <scope>NUCLEOTIDE SEQUENCE</scope>
    <source>
        <strain evidence="7">NY070348D</strain>
    </source>
</reference>
<dbReference type="SMART" id="SM00318">
    <property type="entry name" value="SNc"/>
    <property type="match status" value="4"/>
</dbReference>
<dbReference type="GO" id="GO:0004518">
    <property type="term" value="F:nuclease activity"/>
    <property type="evidence" value="ECO:0007669"/>
    <property type="project" value="TreeGrafter"/>
</dbReference>
<evidence type="ECO:0000256" key="4">
    <source>
        <dbReference type="PIRNR" id="PIRNR017179"/>
    </source>
</evidence>
<sequence>MASGFATVKEVVSGDTLVLSGRPNNGPPPEIKLTLASLQAPRMGNKTKAGESKDEPFAFQSREFLRKLAVGKAVRFKVEYSVPSINRQFGAVYLENKENLCVTIAREGWARVKEGSETERSADLEEMKRVGEIAEQCGVGIFNKDQAGAVRNVEYDTADAQGLLAKIKGKPQRAIIEYVRDGGSFKVLLVDLQTYITFNLAGVQCPRVNAMPGSVEGPQPFGPEARYFTEMRLLNRDVHVVINGVDEKFNTFYGSVEHPAGDISVELLKNGLARSADWSMEYTTFERASNMRTAVREAKSKRLRIWRDYVAPKISGSKSFEGIVAEVVSGDTIVVRVGTSEQLSDEPWTCEEVRVSLSSIRTPRQGAKSRNEPDQPYAAEAKELLRARCLGKKCQVTIEYERQPSEGAVGLAAIPRKFGTVQVQTRKGRKNAALLLLSEGFAEVVRHRADDERSQFYDDLIATEATVKAEQKGIHSPGAEDKVVESRVLDLTTKAEQARAHLTHLQSKAAASRKAGSHKAIVEYVHNGSRLRIFLPGENCYLNFAMGGILCPQTARQGKSGKPGSAAQPFSSEALAYTRHMVLQREVIIEIESMDKGGTLIGQCFLKKGADRVNVGIQLLRQGLAYVNDFSVRFTDCGEDLIEAEAGAKQKKLRIWETYVEPVADAENTNINPAATAVAWGSSKQSEVKLPTTLVAVSEIVDGRTFFMQNQNASTKAKLASIEQEMQTLATEFGTTAGGAGSGIMEPKKGMQCIALFNDGTGNKWFRAKILNIRVEDGAELVHIRYIDYGNEETVDMGRIRAAPNAGVFQNPAIAEECTLAFLTVPALHKDYGREAAMCLSEIVYEKVVEAKIHGKDESGRHSVSLFLTEGETRCVAEILILEGLGYVDSKQTRYLKSSEENSIVKKLSASQEVAHKEHINIWRYGDPREDDA</sequence>
<evidence type="ECO:0000256" key="3">
    <source>
        <dbReference type="ARBA" id="ARBA00022737"/>
    </source>
</evidence>
<dbReference type="PANTHER" id="PTHR12302:SF2">
    <property type="entry name" value="STAPHYLOCOCCAL NUCLEASE DOMAIN-CONTAINING PROTEIN 1"/>
    <property type="match status" value="1"/>
</dbReference>
<feature type="domain" description="Tudor" evidence="5">
    <location>
        <begin position="746"/>
        <end position="810"/>
    </location>
</feature>
<dbReference type="Pfam" id="PF00567">
    <property type="entry name" value="TUDOR"/>
    <property type="match status" value="1"/>
</dbReference>
<dbReference type="InterPro" id="IPR002999">
    <property type="entry name" value="Tudor"/>
</dbReference>
<evidence type="ECO:0000256" key="1">
    <source>
        <dbReference type="ARBA" id="ARBA00004496"/>
    </source>
</evidence>
<dbReference type="AlphaFoldDB" id="A0A7S2RCV2"/>
<dbReference type="GO" id="GO:0031047">
    <property type="term" value="P:regulatory ncRNA-mediated gene silencing"/>
    <property type="evidence" value="ECO:0007669"/>
    <property type="project" value="UniProtKB-UniRule"/>
</dbReference>
<keyword evidence="3" id="KW-0677">Repeat</keyword>
<protein>
    <submittedName>
        <fullName evidence="7">Uncharacterized protein</fullName>
    </submittedName>
</protein>
<feature type="domain" description="TNase-like" evidence="6">
    <location>
        <begin position="516"/>
        <end position="658"/>
    </location>
</feature>
<dbReference type="InterPro" id="IPR035437">
    <property type="entry name" value="SNase_OB-fold_sf"/>
</dbReference>
<proteinExistence type="predicted"/>
<dbReference type="SMART" id="SM00333">
    <property type="entry name" value="TUDOR"/>
    <property type="match status" value="1"/>
</dbReference>
<dbReference type="GO" id="GO:0005634">
    <property type="term" value="C:nucleus"/>
    <property type="evidence" value="ECO:0007669"/>
    <property type="project" value="TreeGrafter"/>
</dbReference>